<proteinExistence type="predicted"/>
<dbReference type="EMBL" id="CANTFM010002073">
    <property type="protein sequence ID" value="CAI5744331.1"/>
    <property type="molecule type" value="Genomic_DNA"/>
</dbReference>
<organism evidence="2 3">
    <name type="scientific">Peronospora destructor</name>
    <dbReference type="NCBI Taxonomy" id="86335"/>
    <lineage>
        <taxon>Eukaryota</taxon>
        <taxon>Sar</taxon>
        <taxon>Stramenopiles</taxon>
        <taxon>Oomycota</taxon>
        <taxon>Peronosporomycetes</taxon>
        <taxon>Peronosporales</taxon>
        <taxon>Peronosporaceae</taxon>
        <taxon>Peronospora</taxon>
    </lineage>
</organism>
<accession>A0AAV0V552</accession>
<feature type="compositionally biased region" description="Acidic residues" evidence="1">
    <location>
        <begin position="81"/>
        <end position="90"/>
    </location>
</feature>
<sequence>MIEHAGLSKRYWGEAVMTAAFLRNRCPTRATGNGKSPHEAWTQKKPLLKNLKVFGYHAYVHIPREKRSKLDPREDSGDCSNQDEDEDIEELPATLAPTRKRPSVPRSTNERPQWQQQQTPRQQPQQLQQPNVEYPPGSKHHSRTHSLRTSVSATVEKRYGRVGRTSGASSTPAQDLPTSFESAMESSDASKWMEACDSEFKSLCKNETWKLVSLPHGRKAISSK</sequence>
<keyword evidence="3" id="KW-1185">Reference proteome</keyword>
<evidence type="ECO:0000313" key="2">
    <source>
        <dbReference type="EMBL" id="CAI5744331.1"/>
    </source>
</evidence>
<dbReference type="PANTHER" id="PTHR42648">
    <property type="entry name" value="TRANSPOSASE, PUTATIVE-RELATED"/>
    <property type="match status" value="1"/>
</dbReference>
<feature type="compositionally biased region" description="Polar residues" evidence="1">
    <location>
        <begin position="166"/>
        <end position="187"/>
    </location>
</feature>
<dbReference type="Proteomes" id="UP001162029">
    <property type="component" value="Unassembled WGS sequence"/>
</dbReference>
<feature type="compositionally biased region" description="Low complexity" evidence="1">
    <location>
        <begin position="112"/>
        <end position="130"/>
    </location>
</feature>
<feature type="region of interest" description="Disordered" evidence="1">
    <location>
        <begin position="67"/>
        <end position="187"/>
    </location>
</feature>
<name>A0AAV0V552_9STRA</name>
<protein>
    <recommendedName>
        <fullName evidence="4">Polyprotein</fullName>
    </recommendedName>
</protein>
<reference evidence="2" key="1">
    <citation type="submission" date="2022-12" db="EMBL/GenBank/DDBJ databases">
        <authorList>
            <person name="Webb A."/>
        </authorList>
    </citation>
    <scope>NUCLEOTIDE SEQUENCE</scope>
    <source>
        <strain evidence="2">Pd1</strain>
    </source>
</reference>
<evidence type="ECO:0000256" key="1">
    <source>
        <dbReference type="SAM" id="MobiDB-lite"/>
    </source>
</evidence>
<dbReference type="PANTHER" id="PTHR42648:SF28">
    <property type="entry name" value="TRANSPOSON-ENCODED PROTEIN WITH RIBONUCLEASE H-LIKE AND RETROVIRUS ZINC FINGER-LIKE DOMAINS"/>
    <property type="match status" value="1"/>
</dbReference>
<evidence type="ECO:0008006" key="4">
    <source>
        <dbReference type="Google" id="ProtNLM"/>
    </source>
</evidence>
<evidence type="ECO:0000313" key="3">
    <source>
        <dbReference type="Proteomes" id="UP001162029"/>
    </source>
</evidence>
<feature type="compositionally biased region" description="Basic and acidic residues" evidence="1">
    <location>
        <begin position="67"/>
        <end position="76"/>
    </location>
</feature>
<dbReference type="AlphaFoldDB" id="A0AAV0V552"/>
<comment type="caution">
    <text evidence="2">The sequence shown here is derived from an EMBL/GenBank/DDBJ whole genome shotgun (WGS) entry which is preliminary data.</text>
</comment>
<dbReference type="InterPro" id="IPR039537">
    <property type="entry name" value="Retrotran_Ty1/copia-like"/>
</dbReference>
<gene>
    <name evidence="2" type="ORF">PDE001_LOCUS9482</name>
</gene>